<organism evidence="6 7">
    <name type="scientific">Coniophora puteana (strain RWD-64-598)</name>
    <name type="common">Brown rot fungus</name>
    <dbReference type="NCBI Taxonomy" id="741705"/>
    <lineage>
        <taxon>Eukaryota</taxon>
        <taxon>Fungi</taxon>
        <taxon>Dikarya</taxon>
        <taxon>Basidiomycota</taxon>
        <taxon>Agaricomycotina</taxon>
        <taxon>Agaricomycetes</taxon>
        <taxon>Agaricomycetidae</taxon>
        <taxon>Boletales</taxon>
        <taxon>Coniophorineae</taxon>
        <taxon>Coniophoraceae</taxon>
        <taxon>Coniophora</taxon>
    </lineage>
</organism>
<keyword evidence="7" id="KW-1185">Reference proteome</keyword>
<dbReference type="FunFam" id="3.40.50.720:FF:000053">
    <property type="entry name" value="Quinone oxidoreductase 1"/>
    <property type="match status" value="1"/>
</dbReference>
<dbReference type="GO" id="GO:0070402">
    <property type="term" value="F:NADPH binding"/>
    <property type="evidence" value="ECO:0007669"/>
    <property type="project" value="TreeGrafter"/>
</dbReference>
<feature type="domain" description="Enoyl reductase (ER)" evidence="5">
    <location>
        <begin position="17"/>
        <end position="336"/>
    </location>
</feature>
<dbReference type="CDD" id="cd05286">
    <property type="entry name" value="QOR2"/>
    <property type="match status" value="1"/>
</dbReference>
<dbReference type="GeneID" id="19211159"/>
<dbReference type="PANTHER" id="PTHR48106">
    <property type="entry name" value="QUINONE OXIDOREDUCTASE PIG3-RELATED"/>
    <property type="match status" value="1"/>
</dbReference>
<name>A0A5M3N702_CONPW</name>
<dbReference type="Pfam" id="PF00107">
    <property type="entry name" value="ADH_zinc_N"/>
    <property type="match status" value="1"/>
</dbReference>
<reference evidence="7" key="1">
    <citation type="journal article" date="2012" name="Science">
        <title>The Paleozoic origin of enzymatic lignin decomposition reconstructed from 31 fungal genomes.</title>
        <authorList>
            <person name="Floudas D."/>
            <person name="Binder M."/>
            <person name="Riley R."/>
            <person name="Barry K."/>
            <person name="Blanchette R.A."/>
            <person name="Henrissat B."/>
            <person name="Martinez A.T."/>
            <person name="Otillar R."/>
            <person name="Spatafora J.W."/>
            <person name="Yadav J.S."/>
            <person name="Aerts A."/>
            <person name="Benoit I."/>
            <person name="Boyd A."/>
            <person name="Carlson A."/>
            <person name="Copeland A."/>
            <person name="Coutinho P.M."/>
            <person name="de Vries R.P."/>
            <person name="Ferreira P."/>
            <person name="Findley K."/>
            <person name="Foster B."/>
            <person name="Gaskell J."/>
            <person name="Glotzer D."/>
            <person name="Gorecki P."/>
            <person name="Heitman J."/>
            <person name="Hesse C."/>
            <person name="Hori C."/>
            <person name="Igarashi K."/>
            <person name="Jurgens J.A."/>
            <person name="Kallen N."/>
            <person name="Kersten P."/>
            <person name="Kohler A."/>
            <person name="Kuees U."/>
            <person name="Kumar T.K.A."/>
            <person name="Kuo A."/>
            <person name="LaButti K."/>
            <person name="Larrondo L.F."/>
            <person name="Lindquist E."/>
            <person name="Ling A."/>
            <person name="Lombard V."/>
            <person name="Lucas S."/>
            <person name="Lundell T."/>
            <person name="Martin R."/>
            <person name="McLaughlin D.J."/>
            <person name="Morgenstern I."/>
            <person name="Morin E."/>
            <person name="Murat C."/>
            <person name="Nagy L.G."/>
            <person name="Nolan M."/>
            <person name="Ohm R.A."/>
            <person name="Patyshakuliyeva A."/>
            <person name="Rokas A."/>
            <person name="Ruiz-Duenas F.J."/>
            <person name="Sabat G."/>
            <person name="Salamov A."/>
            <person name="Samejima M."/>
            <person name="Schmutz J."/>
            <person name="Slot J.C."/>
            <person name="St John F."/>
            <person name="Stenlid J."/>
            <person name="Sun H."/>
            <person name="Sun S."/>
            <person name="Syed K."/>
            <person name="Tsang A."/>
            <person name="Wiebenga A."/>
            <person name="Young D."/>
            <person name="Pisabarro A."/>
            <person name="Eastwood D.C."/>
            <person name="Martin F."/>
            <person name="Cullen D."/>
            <person name="Grigoriev I.V."/>
            <person name="Hibbett D.S."/>
        </authorList>
    </citation>
    <scope>NUCLEOTIDE SEQUENCE [LARGE SCALE GENOMIC DNA]</scope>
    <source>
        <strain evidence="7">RWD-64-598 SS2</strain>
    </source>
</reference>
<dbReference type="SUPFAM" id="SSF51735">
    <property type="entry name" value="NAD(P)-binding Rossmann-fold domains"/>
    <property type="match status" value="1"/>
</dbReference>
<dbReference type="Gene3D" id="3.90.180.10">
    <property type="entry name" value="Medium-chain alcohol dehydrogenases, catalytic domain"/>
    <property type="match status" value="1"/>
</dbReference>
<keyword evidence="1" id="KW-0521">NADP</keyword>
<dbReference type="EMBL" id="JH711573">
    <property type="protein sequence ID" value="EIW87219.1"/>
    <property type="molecule type" value="Genomic_DNA"/>
</dbReference>
<dbReference type="Pfam" id="PF08240">
    <property type="entry name" value="ADH_N"/>
    <property type="match status" value="1"/>
</dbReference>
<sequence length="339" mass="37033">MMIFPPTIQAIAIRKTGGPEVIEKMAIPFPKAEPDHVVVKVEFFGINHIDTYHRNGLYPIDTLPSVLGCEAAGRVVALPADRNVVNMPEEGCRHRKSCQRRRNISNSKRRTTLVSMPTLSVPDTVSTSTAASILVQGLTAVTFMEEAYKVKRGDTIFIHTVAGGLGILMTQLAKHLGATVIGTTSTSEKAHYARSNGADHVICYKTEDVVARVLDITNGEGVDAIFDGVGRDTFEMDFKFMKRKGTLVSVGNASGAVPSFDLEKLSSKNVTLVRPTMNHYNVTFEEAHRNGQRLRGLVESGTLKARVHKEYPFSAEGVRQAHADLTRGQTMGKLVVKVS</sequence>
<dbReference type="GO" id="GO:0005829">
    <property type="term" value="C:cytosol"/>
    <property type="evidence" value="ECO:0007669"/>
    <property type="project" value="TreeGrafter"/>
</dbReference>
<dbReference type="OMA" id="VLKINIH"/>
<evidence type="ECO:0000259" key="5">
    <source>
        <dbReference type="SMART" id="SM00829"/>
    </source>
</evidence>
<evidence type="ECO:0000313" key="7">
    <source>
        <dbReference type="Proteomes" id="UP000053558"/>
    </source>
</evidence>
<dbReference type="InterPro" id="IPR020843">
    <property type="entry name" value="ER"/>
</dbReference>
<dbReference type="Proteomes" id="UP000053558">
    <property type="component" value="Unassembled WGS sequence"/>
</dbReference>
<dbReference type="GO" id="GO:0003960">
    <property type="term" value="F:quinone reductase (NADPH) activity"/>
    <property type="evidence" value="ECO:0007669"/>
    <property type="project" value="InterPro"/>
</dbReference>
<dbReference type="AlphaFoldDB" id="A0A5M3N702"/>
<dbReference type="InterPro" id="IPR047618">
    <property type="entry name" value="QOR-like"/>
</dbReference>
<dbReference type="RefSeq" id="XP_007763706.1">
    <property type="nucleotide sequence ID" value="XM_007765516.1"/>
</dbReference>
<gene>
    <name evidence="6" type="ORF">CONPUDRAFT_87104</name>
</gene>
<dbReference type="OrthoDB" id="48317at2759"/>
<dbReference type="GO" id="GO:0035925">
    <property type="term" value="F:mRNA 3'-UTR AU-rich region binding"/>
    <property type="evidence" value="ECO:0007669"/>
    <property type="project" value="TreeGrafter"/>
</dbReference>
<proteinExistence type="predicted"/>
<dbReference type="InterPro" id="IPR013149">
    <property type="entry name" value="ADH-like_C"/>
</dbReference>
<dbReference type="PANTHER" id="PTHR48106:SF13">
    <property type="entry name" value="QUINONE OXIDOREDUCTASE-RELATED"/>
    <property type="match status" value="1"/>
</dbReference>
<dbReference type="SUPFAM" id="SSF50129">
    <property type="entry name" value="GroES-like"/>
    <property type="match status" value="1"/>
</dbReference>
<dbReference type="Gene3D" id="3.40.50.720">
    <property type="entry name" value="NAD(P)-binding Rossmann-like Domain"/>
    <property type="match status" value="1"/>
</dbReference>
<comment type="caution">
    <text evidence="6">The sequence shown here is derived from an EMBL/GenBank/DDBJ whole genome shotgun (WGS) entry which is preliminary data.</text>
</comment>
<keyword evidence="2" id="KW-0560">Oxidoreductase</keyword>
<evidence type="ECO:0000256" key="1">
    <source>
        <dbReference type="ARBA" id="ARBA00022857"/>
    </source>
</evidence>
<evidence type="ECO:0000313" key="6">
    <source>
        <dbReference type="EMBL" id="EIW87219.1"/>
    </source>
</evidence>
<dbReference type="InterPro" id="IPR013154">
    <property type="entry name" value="ADH-like_N"/>
</dbReference>
<dbReference type="InterPro" id="IPR011032">
    <property type="entry name" value="GroES-like_sf"/>
</dbReference>
<protein>
    <recommendedName>
        <fullName evidence="4">Probable quinone oxidoreductase</fullName>
    </recommendedName>
    <alternativeName>
        <fullName evidence="3">NADPH:quinone reductase</fullName>
    </alternativeName>
</protein>
<evidence type="ECO:0000256" key="4">
    <source>
        <dbReference type="ARBA" id="ARBA00070796"/>
    </source>
</evidence>
<dbReference type="KEGG" id="cput:CONPUDRAFT_87104"/>
<dbReference type="SMART" id="SM00829">
    <property type="entry name" value="PKS_ER"/>
    <property type="match status" value="1"/>
</dbReference>
<accession>A0A5M3N702</accession>
<dbReference type="InterPro" id="IPR036291">
    <property type="entry name" value="NAD(P)-bd_dom_sf"/>
</dbReference>
<evidence type="ECO:0000256" key="3">
    <source>
        <dbReference type="ARBA" id="ARBA00043088"/>
    </source>
</evidence>
<evidence type="ECO:0000256" key="2">
    <source>
        <dbReference type="ARBA" id="ARBA00023002"/>
    </source>
</evidence>